<dbReference type="SUPFAM" id="SSF51735">
    <property type="entry name" value="NAD(P)-binding Rossmann-fold domains"/>
    <property type="match status" value="1"/>
</dbReference>
<dbReference type="FunFam" id="3.40.50.720:FF:000084">
    <property type="entry name" value="Short-chain dehydrogenase reductase"/>
    <property type="match status" value="1"/>
</dbReference>
<dbReference type="PROSITE" id="PS51257">
    <property type="entry name" value="PROKAR_LIPOPROTEIN"/>
    <property type="match status" value="1"/>
</dbReference>
<dbReference type="STRING" id="391595.RLO149_c043180"/>
<dbReference type="InterPro" id="IPR002347">
    <property type="entry name" value="SDR_fam"/>
</dbReference>
<evidence type="ECO:0000259" key="2">
    <source>
        <dbReference type="SMART" id="SM00822"/>
    </source>
</evidence>
<dbReference type="HOGENOM" id="CLU_010194_1_0_5"/>
<dbReference type="KEGG" id="rli:RLO149_c043180"/>
<sequence>MTKTAIITGAAQGVGAACAEHLVAQGTKRLLLIDRDAAALSDTASTLSDAGAEVQCLTIDLQDAEALMRDLPHAIAGLGTVDVLVNAAGTTARGGLTDTTAELFDFVFQINVRAPLLTMQCVTPAMTNGGTIVNVTSMLAHGGPPFLATYAASKAALVALTKNTANALKRDRIRVHAINLGWTWTPGEQRTQVDVHGLAEDWCETVGASQPFGRLLMPADPAALTCFLASEGASMMTGAVIDLDQFVAGTVDDNPGNG</sequence>
<dbReference type="OrthoDB" id="7745792at2"/>
<dbReference type="PRINTS" id="PR00081">
    <property type="entry name" value="GDHRDH"/>
</dbReference>
<dbReference type="eggNOG" id="COG1028">
    <property type="taxonomic scope" value="Bacteria"/>
</dbReference>
<dbReference type="Proteomes" id="UP000001353">
    <property type="component" value="Chromosome"/>
</dbReference>
<dbReference type="NCBIfam" id="NF004847">
    <property type="entry name" value="PRK06198.1"/>
    <property type="match status" value="1"/>
</dbReference>
<dbReference type="Gene3D" id="3.40.50.720">
    <property type="entry name" value="NAD(P)-binding Rossmann-like Domain"/>
    <property type="match status" value="1"/>
</dbReference>
<evidence type="ECO:0000256" key="1">
    <source>
        <dbReference type="ARBA" id="ARBA00006484"/>
    </source>
</evidence>
<accession>F7ZI78</accession>
<dbReference type="CDD" id="cd05233">
    <property type="entry name" value="SDR_c"/>
    <property type="match status" value="1"/>
</dbReference>
<dbReference type="InterPro" id="IPR057326">
    <property type="entry name" value="KR_dom"/>
</dbReference>
<dbReference type="SMART" id="SM00822">
    <property type="entry name" value="PKS_KR"/>
    <property type="match status" value="1"/>
</dbReference>
<name>F7ZI78_ROSLO</name>
<organism evidence="3 4">
    <name type="scientific">Roseobacter litoralis (strain ATCC 49566 / DSM 6996 / JCM 21268 / NBRC 15278 / OCh 149)</name>
    <dbReference type="NCBI Taxonomy" id="391595"/>
    <lineage>
        <taxon>Bacteria</taxon>
        <taxon>Pseudomonadati</taxon>
        <taxon>Pseudomonadota</taxon>
        <taxon>Alphaproteobacteria</taxon>
        <taxon>Rhodobacterales</taxon>
        <taxon>Roseobacteraceae</taxon>
        <taxon>Roseobacter</taxon>
    </lineage>
</organism>
<dbReference type="PROSITE" id="PS00061">
    <property type="entry name" value="ADH_SHORT"/>
    <property type="match status" value="1"/>
</dbReference>
<dbReference type="InterPro" id="IPR036291">
    <property type="entry name" value="NAD(P)-bd_dom_sf"/>
</dbReference>
<keyword evidence="4" id="KW-1185">Reference proteome</keyword>
<dbReference type="PRINTS" id="PR00080">
    <property type="entry name" value="SDRFAMILY"/>
</dbReference>
<evidence type="ECO:0000313" key="4">
    <source>
        <dbReference type="Proteomes" id="UP000001353"/>
    </source>
</evidence>
<feature type="domain" description="Ketoreductase" evidence="2">
    <location>
        <begin position="3"/>
        <end position="187"/>
    </location>
</feature>
<dbReference type="PANTHER" id="PTHR43975">
    <property type="entry name" value="ZGC:101858"/>
    <property type="match status" value="1"/>
</dbReference>
<protein>
    <submittedName>
        <fullName evidence="3">Short chain dehydrogenase</fullName>
    </submittedName>
</protein>
<reference evidence="3 4" key="1">
    <citation type="journal article" date="2011" name="BMC Genomics">
        <title>Comparative genome analysis and genome-guided physiological analysis of Roseobacter litoralis.</title>
        <authorList>
            <person name="Kalhoefer D."/>
            <person name="Thole S."/>
            <person name="Voget S."/>
            <person name="Lehmann R."/>
            <person name="Liesegang H."/>
            <person name="Wollher A."/>
            <person name="Daniel R."/>
            <person name="Simon M."/>
            <person name="Brinkhoff T."/>
        </authorList>
    </citation>
    <scope>NUCLEOTIDE SEQUENCE [LARGE SCALE GENOMIC DNA]</scope>
    <source>
        <strain evidence="4">ATCC 49566 / DSM 6996 / JCM 21268 / NBRC 15278 / OCh 149</strain>
    </source>
</reference>
<dbReference type="EMBL" id="CP002623">
    <property type="protein sequence ID" value="AEI96214.1"/>
    <property type="molecule type" value="Genomic_DNA"/>
</dbReference>
<evidence type="ECO:0000313" key="3">
    <source>
        <dbReference type="EMBL" id="AEI96214.1"/>
    </source>
</evidence>
<dbReference type="Pfam" id="PF13561">
    <property type="entry name" value="adh_short_C2"/>
    <property type="match status" value="1"/>
</dbReference>
<proteinExistence type="inferred from homology"/>
<gene>
    <name evidence="3" type="ordered locus">RLO149_c043180</name>
</gene>
<comment type="similarity">
    <text evidence="1">Belongs to the short-chain dehydrogenases/reductases (SDR) family.</text>
</comment>
<dbReference type="PANTHER" id="PTHR43975:SF2">
    <property type="entry name" value="EG:BACR7A4.14 PROTEIN-RELATED"/>
    <property type="match status" value="1"/>
</dbReference>
<dbReference type="InterPro" id="IPR020904">
    <property type="entry name" value="Sc_DH/Rdtase_CS"/>
</dbReference>
<dbReference type="AlphaFoldDB" id="F7ZI78"/>
<dbReference type="RefSeq" id="WP_013964093.1">
    <property type="nucleotide sequence ID" value="NC_015730.1"/>
</dbReference>